<comment type="caution">
    <text evidence="1">The sequence shown here is derived from an EMBL/GenBank/DDBJ whole genome shotgun (WGS) entry which is preliminary data.</text>
</comment>
<evidence type="ECO:0000313" key="1">
    <source>
        <dbReference type="EMBL" id="SUX32659.1"/>
    </source>
</evidence>
<dbReference type="RefSeq" id="WP_131825860.1">
    <property type="nucleotide sequence ID" value="NZ_UFVO01000003.1"/>
</dbReference>
<name>A0AAX2M8N6_CHRVL</name>
<sequence length="285" mass="31548">MQQRLTELNRIDLARADYDYLLKQIGLLMEGVLVQAFTPQLGTVLYRGVPYENKPMATSFLGAPPAEIVTGFQRCNPPGKPMFYASIDPNAIFAELDAKVGSKIYLSTWTVVENFYYFRIPPRANEESQSSPAYAKTETFFETRFAQPIHETFSEQYKLTAAIAEQLSGKPVVPRVPIRQMPKLAAVAYPSVAHKGRPDNIAIRPEVAASCLKLENVTELIIVDRETDSWSVEAIDFSAGFSNGVISWNGRPPQWAGLTGEITNISIGNNGWIANRADGTFVPAL</sequence>
<protein>
    <recommendedName>
        <fullName evidence="3">RES domain-containing protein</fullName>
    </recommendedName>
</protein>
<evidence type="ECO:0000313" key="2">
    <source>
        <dbReference type="Proteomes" id="UP000254029"/>
    </source>
</evidence>
<proteinExistence type="predicted"/>
<dbReference type="AlphaFoldDB" id="A0AAX2M8N6"/>
<evidence type="ECO:0008006" key="3">
    <source>
        <dbReference type="Google" id="ProtNLM"/>
    </source>
</evidence>
<organism evidence="1 2">
    <name type="scientific">Chromobacterium violaceum</name>
    <dbReference type="NCBI Taxonomy" id="536"/>
    <lineage>
        <taxon>Bacteria</taxon>
        <taxon>Pseudomonadati</taxon>
        <taxon>Pseudomonadota</taxon>
        <taxon>Betaproteobacteria</taxon>
        <taxon>Neisseriales</taxon>
        <taxon>Chromobacteriaceae</taxon>
        <taxon>Chromobacterium</taxon>
    </lineage>
</organism>
<reference evidence="1 2" key="1">
    <citation type="submission" date="2018-06" db="EMBL/GenBank/DDBJ databases">
        <authorList>
            <consortium name="Pathogen Informatics"/>
            <person name="Doyle S."/>
        </authorList>
    </citation>
    <scope>NUCLEOTIDE SEQUENCE [LARGE SCALE GENOMIC DNA]</scope>
    <source>
        <strain evidence="1 2">NCTC8684</strain>
    </source>
</reference>
<accession>A0AAX2M8N6</accession>
<gene>
    <name evidence="1" type="ORF">NCTC8684_01740</name>
</gene>
<dbReference type="Proteomes" id="UP000254029">
    <property type="component" value="Unassembled WGS sequence"/>
</dbReference>
<dbReference type="EMBL" id="UIGR01000001">
    <property type="protein sequence ID" value="SUX32659.1"/>
    <property type="molecule type" value="Genomic_DNA"/>
</dbReference>